<name>A0AAD6XPR4_9AGAR</name>
<keyword evidence="3" id="KW-1185">Reference proteome</keyword>
<protein>
    <submittedName>
        <fullName evidence="2">Uncharacterized protein</fullName>
    </submittedName>
</protein>
<evidence type="ECO:0000256" key="1">
    <source>
        <dbReference type="SAM" id="MobiDB-lite"/>
    </source>
</evidence>
<organism evidence="2 3">
    <name type="scientific">Mycena belliarum</name>
    <dbReference type="NCBI Taxonomy" id="1033014"/>
    <lineage>
        <taxon>Eukaryota</taxon>
        <taxon>Fungi</taxon>
        <taxon>Dikarya</taxon>
        <taxon>Basidiomycota</taxon>
        <taxon>Agaricomycotina</taxon>
        <taxon>Agaricomycetes</taxon>
        <taxon>Agaricomycetidae</taxon>
        <taxon>Agaricales</taxon>
        <taxon>Marasmiineae</taxon>
        <taxon>Mycenaceae</taxon>
        <taxon>Mycena</taxon>
    </lineage>
</organism>
<proteinExistence type="predicted"/>
<feature type="compositionally biased region" description="Basic and acidic residues" evidence="1">
    <location>
        <begin position="56"/>
        <end position="73"/>
    </location>
</feature>
<feature type="region of interest" description="Disordered" evidence="1">
    <location>
        <begin position="56"/>
        <end position="81"/>
    </location>
</feature>
<feature type="compositionally biased region" description="Polar residues" evidence="1">
    <location>
        <begin position="168"/>
        <end position="177"/>
    </location>
</feature>
<comment type="caution">
    <text evidence="2">The sequence shown here is derived from an EMBL/GenBank/DDBJ whole genome shotgun (WGS) entry which is preliminary data.</text>
</comment>
<dbReference type="AlphaFoldDB" id="A0AAD6XPR4"/>
<feature type="region of interest" description="Disordered" evidence="1">
    <location>
        <begin position="158"/>
        <end position="177"/>
    </location>
</feature>
<dbReference type="Proteomes" id="UP001222325">
    <property type="component" value="Unassembled WGS sequence"/>
</dbReference>
<accession>A0AAD6XPR4</accession>
<evidence type="ECO:0000313" key="2">
    <source>
        <dbReference type="EMBL" id="KAJ7085682.1"/>
    </source>
</evidence>
<dbReference type="EMBL" id="JARJCN010000033">
    <property type="protein sequence ID" value="KAJ7085682.1"/>
    <property type="molecule type" value="Genomic_DNA"/>
</dbReference>
<evidence type="ECO:0000313" key="3">
    <source>
        <dbReference type="Proteomes" id="UP001222325"/>
    </source>
</evidence>
<sequence>MTCRIGMRSGQLPIAQILEWRSMLHSGTCRLRDGGLERKHAPSLCGVQMVLRVEDRGGRRGGDPDSEEADRGRGIGRRPAPSPTLQVLHAAKFLFIDEPFVWPLKITQYYLGQVPSTQTSLVNIIHDRIRLWKLSSHIVSEWHTAYERNTVGRKDFRQRSANHGGEGNRNNSPTSIPSPLPFVRSLFPTGFWDEQGFLRAYDTYDHNLRTSRLTKRITLITH</sequence>
<gene>
    <name evidence="2" type="ORF">B0H15DRAFT_363491</name>
</gene>
<reference evidence="2" key="1">
    <citation type="submission" date="2023-03" db="EMBL/GenBank/DDBJ databases">
        <title>Massive genome expansion in bonnet fungi (Mycena s.s.) driven by repeated elements and novel gene families across ecological guilds.</title>
        <authorList>
            <consortium name="Lawrence Berkeley National Laboratory"/>
            <person name="Harder C.B."/>
            <person name="Miyauchi S."/>
            <person name="Viragh M."/>
            <person name="Kuo A."/>
            <person name="Thoen E."/>
            <person name="Andreopoulos B."/>
            <person name="Lu D."/>
            <person name="Skrede I."/>
            <person name="Drula E."/>
            <person name="Henrissat B."/>
            <person name="Morin E."/>
            <person name="Kohler A."/>
            <person name="Barry K."/>
            <person name="LaButti K."/>
            <person name="Morin E."/>
            <person name="Salamov A."/>
            <person name="Lipzen A."/>
            <person name="Mereny Z."/>
            <person name="Hegedus B."/>
            <person name="Baldrian P."/>
            <person name="Stursova M."/>
            <person name="Weitz H."/>
            <person name="Taylor A."/>
            <person name="Grigoriev I.V."/>
            <person name="Nagy L.G."/>
            <person name="Martin F."/>
            <person name="Kauserud H."/>
        </authorList>
    </citation>
    <scope>NUCLEOTIDE SEQUENCE</scope>
    <source>
        <strain evidence="2">CBHHK173m</strain>
    </source>
</reference>